<organism evidence="1 2">
    <name type="scientific">Castanea mollissima</name>
    <name type="common">Chinese chestnut</name>
    <dbReference type="NCBI Taxonomy" id="60419"/>
    <lineage>
        <taxon>Eukaryota</taxon>
        <taxon>Viridiplantae</taxon>
        <taxon>Streptophyta</taxon>
        <taxon>Embryophyta</taxon>
        <taxon>Tracheophyta</taxon>
        <taxon>Spermatophyta</taxon>
        <taxon>Magnoliopsida</taxon>
        <taxon>eudicotyledons</taxon>
        <taxon>Gunneridae</taxon>
        <taxon>Pentapetalae</taxon>
        <taxon>rosids</taxon>
        <taxon>fabids</taxon>
        <taxon>Fagales</taxon>
        <taxon>Fagaceae</taxon>
        <taxon>Castanea</taxon>
    </lineage>
</organism>
<dbReference type="EMBL" id="JRKL02000273">
    <property type="protein sequence ID" value="KAF3973130.1"/>
    <property type="molecule type" value="Genomic_DNA"/>
</dbReference>
<evidence type="ECO:0000313" key="2">
    <source>
        <dbReference type="Proteomes" id="UP000737018"/>
    </source>
</evidence>
<reference evidence="1" key="1">
    <citation type="submission" date="2020-03" db="EMBL/GenBank/DDBJ databases">
        <title>Castanea mollissima Vanexum genome sequencing.</title>
        <authorList>
            <person name="Staton M."/>
        </authorList>
    </citation>
    <scope>NUCLEOTIDE SEQUENCE</scope>
    <source>
        <tissue evidence="1">Leaf</tissue>
    </source>
</reference>
<dbReference type="AlphaFoldDB" id="A0A8J4RTA2"/>
<name>A0A8J4RTA2_9ROSI</name>
<keyword evidence="2" id="KW-1185">Reference proteome</keyword>
<gene>
    <name evidence="1" type="ORF">CMV_003416</name>
</gene>
<protein>
    <submittedName>
        <fullName evidence="1">Uncharacterized protein</fullName>
    </submittedName>
</protein>
<comment type="caution">
    <text evidence="1">The sequence shown here is derived from an EMBL/GenBank/DDBJ whole genome shotgun (WGS) entry which is preliminary data.</text>
</comment>
<sequence length="75" mass="8328">MADDAAVEVSVPKRTTIPSGNDLLDALLSLPSRLTHKISTILLSLVLPKILNLCEEDEAAETITIKEKLERWKMQ</sequence>
<proteinExistence type="predicted"/>
<dbReference type="Proteomes" id="UP000737018">
    <property type="component" value="Unassembled WGS sequence"/>
</dbReference>
<accession>A0A8J4RTA2</accession>
<evidence type="ECO:0000313" key="1">
    <source>
        <dbReference type="EMBL" id="KAF3973130.1"/>
    </source>
</evidence>